<name>A0ABN3G045_9ACTN</name>
<evidence type="ECO:0000313" key="2">
    <source>
        <dbReference type="Proteomes" id="UP001501444"/>
    </source>
</evidence>
<organism evidence="1 2">
    <name type="scientific">Dactylosporangium salmoneum</name>
    <dbReference type="NCBI Taxonomy" id="53361"/>
    <lineage>
        <taxon>Bacteria</taxon>
        <taxon>Bacillati</taxon>
        <taxon>Actinomycetota</taxon>
        <taxon>Actinomycetes</taxon>
        <taxon>Micromonosporales</taxon>
        <taxon>Micromonosporaceae</taxon>
        <taxon>Dactylosporangium</taxon>
    </lineage>
</organism>
<reference evidence="1 2" key="1">
    <citation type="journal article" date="2019" name="Int. J. Syst. Evol. Microbiol.">
        <title>The Global Catalogue of Microorganisms (GCM) 10K type strain sequencing project: providing services to taxonomists for standard genome sequencing and annotation.</title>
        <authorList>
            <consortium name="The Broad Institute Genomics Platform"/>
            <consortium name="The Broad Institute Genome Sequencing Center for Infectious Disease"/>
            <person name="Wu L."/>
            <person name="Ma J."/>
        </authorList>
    </citation>
    <scope>NUCLEOTIDE SEQUENCE [LARGE SCALE GENOMIC DNA]</scope>
    <source>
        <strain evidence="1 2">JCM 3272</strain>
    </source>
</reference>
<proteinExistence type="predicted"/>
<dbReference type="RefSeq" id="WP_344612455.1">
    <property type="nucleotide sequence ID" value="NZ_BAAARV010000021.1"/>
</dbReference>
<gene>
    <name evidence="1" type="ORF">GCM10010170_024660</name>
</gene>
<keyword evidence="2" id="KW-1185">Reference proteome</keyword>
<protein>
    <submittedName>
        <fullName evidence="1">Uncharacterized protein</fullName>
    </submittedName>
</protein>
<sequence>MSKKDVALFPQTKRFADQLQTLLNRTVCDNARVDGKIYPDCMQSVVGTDLEDFTSNPIRLRTGTATPL</sequence>
<accession>A0ABN3G045</accession>
<comment type="caution">
    <text evidence="1">The sequence shown here is derived from an EMBL/GenBank/DDBJ whole genome shotgun (WGS) entry which is preliminary data.</text>
</comment>
<evidence type="ECO:0000313" key="1">
    <source>
        <dbReference type="EMBL" id="GAA2341302.1"/>
    </source>
</evidence>
<dbReference type="EMBL" id="BAAARV010000021">
    <property type="protein sequence ID" value="GAA2341302.1"/>
    <property type="molecule type" value="Genomic_DNA"/>
</dbReference>
<dbReference type="Proteomes" id="UP001501444">
    <property type="component" value="Unassembled WGS sequence"/>
</dbReference>